<proteinExistence type="predicted"/>
<gene>
    <name evidence="3" type="ORF">C8F04DRAFT_1230408</name>
</gene>
<name>A0AAD6TCB4_9AGAR</name>
<keyword evidence="1" id="KW-0175">Coiled coil</keyword>
<feature type="region of interest" description="Disordered" evidence="2">
    <location>
        <begin position="1"/>
        <end position="110"/>
    </location>
</feature>
<evidence type="ECO:0000256" key="2">
    <source>
        <dbReference type="SAM" id="MobiDB-lite"/>
    </source>
</evidence>
<dbReference type="Proteomes" id="UP001218188">
    <property type="component" value="Unassembled WGS sequence"/>
</dbReference>
<dbReference type="EMBL" id="JARJCM010000017">
    <property type="protein sequence ID" value="KAJ7041322.1"/>
    <property type="molecule type" value="Genomic_DNA"/>
</dbReference>
<evidence type="ECO:0000313" key="4">
    <source>
        <dbReference type="Proteomes" id="UP001218188"/>
    </source>
</evidence>
<feature type="compositionally biased region" description="Basic and acidic residues" evidence="2">
    <location>
        <begin position="47"/>
        <end position="66"/>
    </location>
</feature>
<protein>
    <recommendedName>
        <fullName evidence="5">Myb-like domain-containing protein</fullName>
    </recommendedName>
</protein>
<dbReference type="AlphaFoldDB" id="A0AAD6TCB4"/>
<keyword evidence="4" id="KW-1185">Reference proteome</keyword>
<evidence type="ECO:0000256" key="1">
    <source>
        <dbReference type="SAM" id="Coils"/>
    </source>
</evidence>
<evidence type="ECO:0008006" key="5">
    <source>
        <dbReference type="Google" id="ProtNLM"/>
    </source>
</evidence>
<feature type="coiled-coil region" evidence="1">
    <location>
        <begin position="373"/>
        <end position="407"/>
    </location>
</feature>
<feature type="compositionally biased region" description="Basic and acidic residues" evidence="2">
    <location>
        <begin position="275"/>
        <end position="294"/>
    </location>
</feature>
<comment type="caution">
    <text evidence="3">The sequence shown here is derived from an EMBL/GenBank/DDBJ whole genome shotgun (WGS) entry which is preliminary data.</text>
</comment>
<accession>A0AAD6TCB4</accession>
<feature type="region of interest" description="Disordered" evidence="2">
    <location>
        <begin position="258"/>
        <end position="302"/>
    </location>
</feature>
<sequence>MAPQHDSYIILPTKATMRTRSKARAAPPPSPKHQENKSPSPDWEVDSQGKLRTPSEDRESPAEKELSPFVPTHSESPSPAPSGVSEHEGQEDEGTDPALSAVQSQNACSPPWLPWHDRALIMEAEKHRPFNAARGDASKNAWDTLAVELLKSSTLNGALINRTGAACRARFQKLVKAHKADETRSLQKTGTDEEVNEHIELLTQVVELIQAHELEKDERSTASRRKADVETKAALELRDAAMKGLVRRDHLTDVAQLAGASVREKQGQRNHKRKHDETTSDSDKENMSDADEKPKRKRGRNQLLEIVQKRNTADSKRLDKARQLDEKRYAETQQLQNRAIALQENLVAGMGQLTEGIGALVHAQATVAAAEAKRVEDRRYEESERRREEAERRAADAERYANLLQALVNRPN</sequence>
<reference evidence="3" key="1">
    <citation type="submission" date="2023-03" db="EMBL/GenBank/DDBJ databases">
        <title>Massive genome expansion in bonnet fungi (Mycena s.s.) driven by repeated elements and novel gene families across ecological guilds.</title>
        <authorList>
            <consortium name="Lawrence Berkeley National Laboratory"/>
            <person name="Harder C.B."/>
            <person name="Miyauchi S."/>
            <person name="Viragh M."/>
            <person name="Kuo A."/>
            <person name="Thoen E."/>
            <person name="Andreopoulos B."/>
            <person name="Lu D."/>
            <person name="Skrede I."/>
            <person name="Drula E."/>
            <person name="Henrissat B."/>
            <person name="Morin E."/>
            <person name="Kohler A."/>
            <person name="Barry K."/>
            <person name="LaButti K."/>
            <person name="Morin E."/>
            <person name="Salamov A."/>
            <person name="Lipzen A."/>
            <person name="Mereny Z."/>
            <person name="Hegedus B."/>
            <person name="Baldrian P."/>
            <person name="Stursova M."/>
            <person name="Weitz H."/>
            <person name="Taylor A."/>
            <person name="Grigoriev I.V."/>
            <person name="Nagy L.G."/>
            <person name="Martin F."/>
            <person name="Kauserud H."/>
        </authorList>
    </citation>
    <scope>NUCLEOTIDE SEQUENCE</scope>
    <source>
        <strain evidence="3">CBHHK200</strain>
    </source>
</reference>
<organism evidence="3 4">
    <name type="scientific">Mycena alexandri</name>
    <dbReference type="NCBI Taxonomy" id="1745969"/>
    <lineage>
        <taxon>Eukaryota</taxon>
        <taxon>Fungi</taxon>
        <taxon>Dikarya</taxon>
        <taxon>Basidiomycota</taxon>
        <taxon>Agaricomycotina</taxon>
        <taxon>Agaricomycetes</taxon>
        <taxon>Agaricomycetidae</taxon>
        <taxon>Agaricales</taxon>
        <taxon>Marasmiineae</taxon>
        <taxon>Mycenaceae</taxon>
        <taxon>Mycena</taxon>
    </lineage>
</organism>
<evidence type="ECO:0000313" key="3">
    <source>
        <dbReference type="EMBL" id="KAJ7041322.1"/>
    </source>
</evidence>